<dbReference type="RefSeq" id="WP_311699884.1">
    <property type="nucleotide sequence ID" value="NZ_JAVREY010000074.1"/>
</dbReference>
<dbReference type="Proteomes" id="UP001183809">
    <property type="component" value="Unassembled WGS sequence"/>
</dbReference>
<evidence type="ECO:0000313" key="1">
    <source>
        <dbReference type="EMBL" id="MDT0468441.1"/>
    </source>
</evidence>
<gene>
    <name evidence="1" type="ORF">RM764_36550</name>
</gene>
<evidence type="ECO:0000313" key="2">
    <source>
        <dbReference type="Proteomes" id="UP001183809"/>
    </source>
</evidence>
<keyword evidence="2" id="KW-1185">Reference proteome</keyword>
<proteinExistence type="predicted"/>
<reference evidence="2" key="1">
    <citation type="submission" date="2023-07" db="EMBL/GenBank/DDBJ databases">
        <title>30 novel species of actinomycetes from the DSMZ collection.</title>
        <authorList>
            <person name="Nouioui I."/>
        </authorList>
    </citation>
    <scope>NUCLEOTIDE SEQUENCE [LARGE SCALE GENOMIC DNA]</scope>
    <source>
        <strain evidence="2">DSM 41699</strain>
    </source>
</reference>
<accession>A0ABU2U5D7</accession>
<protein>
    <submittedName>
        <fullName evidence="1">Uncharacterized protein</fullName>
    </submittedName>
</protein>
<dbReference type="EMBL" id="JAVREY010000074">
    <property type="protein sequence ID" value="MDT0468441.1"/>
    <property type="molecule type" value="Genomic_DNA"/>
</dbReference>
<sequence length="58" mass="6081">MFVGTSSLLDEIGGCYFEGCDQALPHDDGPEAVGVADHALDPEAAQRLRDMSALSVSD</sequence>
<comment type="caution">
    <text evidence="1">The sequence shown here is derived from an EMBL/GenBank/DDBJ whole genome shotgun (WGS) entry which is preliminary data.</text>
</comment>
<name>A0ABU2U5D7_9ACTN</name>
<organism evidence="1 2">
    <name type="scientific">Streptomyces gibsoniae</name>
    <dbReference type="NCBI Taxonomy" id="3075529"/>
    <lineage>
        <taxon>Bacteria</taxon>
        <taxon>Bacillati</taxon>
        <taxon>Actinomycetota</taxon>
        <taxon>Actinomycetes</taxon>
        <taxon>Kitasatosporales</taxon>
        <taxon>Streptomycetaceae</taxon>
        <taxon>Streptomyces</taxon>
    </lineage>
</organism>